<evidence type="ECO:0000256" key="3">
    <source>
        <dbReference type="ARBA" id="ARBA00022729"/>
    </source>
</evidence>
<protein>
    <submittedName>
        <fullName evidence="5">Spermidine/putrescine ABC transporter substrate-binding protein</fullName>
    </submittedName>
</protein>
<dbReference type="GO" id="GO:0019808">
    <property type="term" value="F:polyamine binding"/>
    <property type="evidence" value="ECO:0007669"/>
    <property type="project" value="InterPro"/>
</dbReference>
<evidence type="ECO:0000256" key="2">
    <source>
        <dbReference type="ARBA" id="ARBA00022448"/>
    </source>
</evidence>
<keyword evidence="6" id="KW-1185">Reference proteome</keyword>
<evidence type="ECO:0000313" key="5">
    <source>
        <dbReference type="EMBL" id="RQW64179.1"/>
    </source>
</evidence>
<gene>
    <name evidence="5" type="ORF">EES38_06205</name>
</gene>
<comment type="subcellular location">
    <subcellularLocation>
        <location evidence="1">Periplasm</location>
    </subcellularLocation>
</comment>
<dbReference type="OrthoDB" id="9769319at2"/>
<evidence type="ECO:0000313" key="6">
    <source>
        <dbReference type="Proteomes" id="UP000281112"/>
    </source>
</evidence>
<comment type="caution">
    <text evidence="5">The sequence shown here is derived from an EMBL/GenBank/DDBJ whole genome shotgun (WGS) entry which is preliminary data.</text>
</comment>
<dbReference type="EMBL" id="RJVQ01000002">
    <property type="protein sequence ID" value="RQW64179.1"/>
    <property type="molecule type" value="Genomic_DNA"/>
</dbReference>
<dbReference type="InterPro" id="IPR001188">
    <property type="entry name" value="Sperm_putr-bd"/>
</dbReference>
<keyword evidence="3" id="KW-0732">Signal</keyword>
<dbReference type="GO" id="GO:0015846">
    <property type="term" value="P:polyamine transport"/>
    <property type="evidence" value="ECO:0007669"/>
    <property type="project" value="InterPro"/>
</dbReference>
<dbReference type="PANTHER" id="PTHR30222">
    <property type="entry name" value="SPERMIDINE/PUTRESCINE-BINDING PERIPLASMIC PROTEIN"/>
    <property type="match status" value="1"/>
</dbReference>
<name>A0A3N9TIV6_9VIBR</name>
<dbReference type="PANTHER" id="PTHR30222:SF12">
    <property type="entry name" value="NORSPERMIDINE SENSOR"/>
    <property type="match status" value="1"/>
</dbReference>
<dbReference type="Gene3D" id="3.40.190.10">
    <property type="entry name" value="Periplasmic binding protein-like II"/>
    <property type="match status" value="2"/>
</dbReference>
<dbReference type="SUPFAM" id="SSF53850">
    <property type="entry name" value="Periplasmic binding protein-like II"/>
    <property type="match status" value="1"/>
</dbReference>
<reference evidence="5 6" key="1">
    <citation type="submission" date="2018-11" db="EMBL/GenBank/DDBJ databases">
        <title>Vibrio LJC006 sp. nov., isolated from seawater during the bloom of the enteromorpha.</title>
        <authorList>
            <person name="Liang J."/>
        </authorList>
    </citation>
    <scope>NUCLEOTIDE SEQUENCE [LARGE SCALE GENOMIC DNA]</scope>
    <source>
        <strain evidence="5 6">LJC006</strain>
    </source>
</reference>
<evidence type="ECO:0000256" key="4">
    <source>
        <dbReference type="ARBA" id="ARBA00022764"/>
    </source>
</evidence>
<keyword evidence="2" id="KW-0813">Transport</keyword>
<accession>A0A3N9TIV6</accession>
<keyword evidence="4" id="KW-0574">Periplasm</keyword>
<sequence>MRLRHLLTTGFISTLTFFVSSSHAETVKIYMWEDYLSPEVVEQFEQETGNKVSLIYFDTETLRDEVINTGRASTYDLVILDSLTLQMMTERGLLRTESESDLPTLNNFTPESRKLCGNTGVPYMWGTMGIAYRSSLYPDGVDSWMAALQPSKDHYGRITIPVDEIDTTGMALLALKHDPFTSEEKPLMDAFDLLKESKSKIKSFLNAVTYTRDMQDKSQLDLVVAFSGETYLLNQYTGNEDWVYTIPQEGTLIWHECFAQLKDSPNKKATKQFLNFIGDPKIAAKNAEYIWYATSNQSAMDFVSDEYKNDSEIFPDKTALANSYPYREISLPGLKLRTRIISIIQRESE</sequence>
<organism evidence="5 6">
    <name type="scientific">Vibrio viridaestus</name>
    <dbReference type="NCBI Taxonomy" id="2487322"/>
    <lineage>
        <taxon>Bacteria</taxon>
        <taxon>Pseudomonadati</taxon>
        <taxon>Pseudomonadota</taxon>
        <taxon>Gammaproteobacteria</taxon>
        <taxon>Vibrionales</taxon>
        <taxon>Vibrionaceae</taxon>
        <taxon>Vibrio</taxon>
    </lineage>
</organism>
<dbReference type="InterPro" id="IPR006059">
    <property type="entry name" value="SBP"/>
</dbReference>
<proteinExistence type="predicted"/>
<dbReference type="Pfam" id="PF13416">
    <property type="entry name" value="SBP_bac_8"/>
    <property type="match status" value="1"/>
</dbReference>
<evidence type="ECO:0000256" key="1">
    <source>
        <dbReference type="ARBA" id="ARBA00004418"/>
    </source>
</evidence>
<dbReference type="CDD" id="cd13590">
    <property type="entry name" value="PBP2_PotD_PotF_like"/>
    <property type="match status" value="1"/>
</dbReference>
<dbReference type="AlphaFoldDB" id="A0A3N9TIV6"/>
<dbReference type="GO" id="GO:0042597">
    <property type="term" value="C:periplasmic space"/>
    <property type="evidence" value="ECO:0007669"/>
    <property type="project" value="UniProtKB-SubCell"/>
</dbReference>
<dbReference type="PRINTS" id="PR00909">
    <property type="entry name" value="SPERMDNBNDNG"/>
</dbReference>
<dbReference type="Proteomes" id="UP000281112">
    <property type="component" value="Unassembled WGS sequence"/>
</dbReference>